<dbReference type="InterPro" id="IPR017887">
    <property type="entry name" value="TF_TCP_subgr"/>
</dbReference>
<comment type="subcellular location">
    <subcellularLocation>
        <location evidence="1">Nucleus</location>
    </subcellularLocation>
</comment>
<feature type="compositionally biased region" description="Basic and acidic residues" evidence="7">
    <location>
        <begin position="100"/>
        <end position="110"/>
    </location>
</feature>
<evidence type="ECO:0000259" key="9">
    <source>
        <dbReference type="PROSITE" id="PS51370"/>
    </source>
</evidence>
<keyword evidence="6" id="KW-0539">Nucleus</keyword>
<dbReference type="PANTHER" id="PTHR31072">
    <property type="entry name" value="TRANSCRIPTION FACTOR TCP4-RELATED"/>
    <property type="match status" value="1"/>
</dbReference>
<dbReference type="PROSITE" id="PS51369">
    <property type="entry name" value="TCP"/>
    <property type="match status" value="1"/>
</dbReference>
<dbReference type="GO" id="GO:2000032">
    <property type="term" value="P:regulation of secondary shoot formation"/>
    <property type="evidence" value="ECO:0007669"/>
    <property type="project" value="TreeGrafter"/>
</dbReference>
<evidence type="ECO:0000256" key="5">
    <source>
        <dbReference type="ARBA" id="ARBA00023163"/>
    </source>
</evidence>
<evidence type="ECO:0000313" key="10">
    <source>
        <dbReference type="EMBL" id="APJ35650.1"/>
    </source>
</evidence>
<name>A0A1L4FLK3_CHRLV</name>
<dbReference type="InterPro" id="IPR017888">
    <property type="entry name" value="CYC/TB1_R_domain"/>
</dbReference>
<evidence type="ECO:0000259" key="8">
    <source>
        <dbReference type="PROSITE" id="PS51369"/>
    </source>
</evidence>
<dbReference type="Pfam" id="PF03634">
    <property type="entry name" value="TCP"/>
    <property type="match status" value="1"/>
</dbReference>
<dbReference type="EMBL" id="KX161381">
    <property type="protein sequence ID" value="APJ35650.1"/>
    <property type="molecule type" value="mRNA"/>
</dbReference>
<dbReference type="AlphaFoldDB" id="A0A1L4FLK3"/>
<evidence type="ECO:0000256" key="4">
    <source>
        <dbReference type="ARBA" id="ARBA00023125"/>
    </source>
</evidence>
<keyword evidence="4" id="KW-0238">DNA-binding</keyword>
<evidence type="ECO:0000256" key="1">
    <source>
        <dbReference type="ARBA" id="ARBA00004123"/>
    </source>
</evidence>
<evidence type="ECO:0000256" key="2">
    <source>
        <dbReference type="ARBA" id="ARBA00022473"/>
    </source>
</evidence>
<dbReference type="GO" id="GO:0043565">
    <property type="term" value="F:sequence-specific DNA binding"/>
    <property type="evidence" value="ECO:0007669"/>
    <property type="project" value="TreeGrafter"/>
</dbReference>
<accession>A0A1L4FLK3</accession>
<evidence type="ECO:0000256" key="6">
    <source>
        <dbReference type="ARBA" id="ARBA00023242"/>
    </source>
</evidence>
<feature type="domain" description="R" evidence="9">
    <location>
        <begin position="227"/>
        <end position="244"/>
    </location>
</feature>
<dbReference type="PROSITE" id="PS51370">
    <property type="entry name" value="R"/>
    <property type="match status" value="1"/>
</dbReference>
<protein>
    <submittedName>
        <fullName evidence="10">Flower asymmetry transporter ClCYC2c</fullName>
    </submittedName>
</protein>
<dbReference type="PANTHER" id="PTHR31072:SF224">
    <property type="entry name" value="TRANSCRIPTION FACTOR TCP1"/>
    <property type="match status" value="1"/>
</dbReference>
<reference evidence="10" key="1">
    <citation type="submission" date="2016-04" db="EMBL/GenBank/DDBJ databases">
        <title>Isolation and Characterization of Duplicated CYC2 Subclade Genes in Chrysanthemum morifolium.</title>
        <authorList>
            <person name="Huang D."/>
            <person name="Zhang Q.X."/>
        </authorList>
    </citation>
    <scope>NUCLEOTIDE SEQUENCE</scope>
</reference>
<organism evidence="10">
    <name type="scientific">Chrysanthemum lavandulifolium</name>
    <name type="common">Daisy</name>
    <name type="synonym">Dendranthema lavandulifolium</name>
    <dbReference type="NCBI Taxonomy" id="146996"/>
    <lineage>
        <taxon>Eukaryota</taxon>
        <taxon>Viridiplantae</taxon>
        <taxon>Streptophyta</taxon>
        <taxon>Embryophyta</taxon>
        <taxon>Tracheophyta</taxon>
        <taxon>Spermatophyta</taxon>
        <taxon>Magnoliopsida</taxon>
        <taxon>eudicotyledons</taxon>
        <taxon>Gunneridae</taxon>
        <taxon>Pentapetalae</taxon>
        <taxon>asterids</taxon>
        <taxon>campanulids</taxon>
        <taxon>Asterales</taxon>
        <taxon>Asteraceae</taxon>
        <taxon>Asteroideae</taxon>
        <taxon>Anthemideae</taxon>
        <taxon>Artemisiinae</taxon>
        <taxon>Chrysanthemum</taxon>
    </lineage>
</organism>
<proteinExistence type="evidence at transcript level"/>
<keyword evidence="5" id="KW-0804">Transcription</keyword>
<evidence type="ECO:0000256" key="3">
    <source>
        <dbReference type="ARBA" id="ARBA00023015"/>
    </source>
</evidence>
<dbReference type="InterPro" id="IPR005333">
    <property type="entry name" value="Transcription_factor_TCP"/>
</dbReference>
<dbReference type="GO" id="GO:0005634">
    <property type="term" value="C:nucleus"/>
    <property type="evidence" value="ECO:0007669"/>
    <property type="project" value="UniProtKB-SubCell"/>
</dbReference>
<feature type="region of interest" description="Disordered" evidence="7">
    <location>
        <begin position="99"/>
        <end position="119"/>
    </location>
</feature>
<sequence>MFSSNPFPEFLPSPNVPLPSNLYFDLEKDYINTGPFISTDGYVHGYNALTPLPFMEDLNAISQDFLSQQHQFSDVQRFESPEDVDDLLGLVISSSKSKKKTDTSKKDGHSKINTAQGPRDRRVRLSIEISRKFFCLQDLLGFDKASKTLDWLFSKSKNAIKELVEEINHSSSSTVTDQSKLNFLEAIKGGSDEDKEKKKSAIKYGDVKRKKMTPKSKAVVQENLARDQSRAMARARARERTREKMNTKTADDDLKTLLHDDFDYHNLERNAGEINRAILTASSSTDHFWAGVNGGPGLML</sequence>
<keyword evidence="3" id="KW-0805">Transcription regulation</keyword>
<feature type="domain" description="TCP" evidence="8">
    <location>
        <begin position="105"/>
        <end position="163"/>
    </location>
</feature>
<dbReference type="GO" id="GO:0003700">
    <property type="term" value="F:DNA-binding transcription factor activity"/>
    <property type="evidence" value="ECO:0007669"/>
    <property type="project" value="InterPro"/>
</dbReference>
<evidence type="ECO:0000256" key="7">
    <source>
        <dbReference type="SAM" id="MobiDB-lite"/>
    </source>
</evidence>
<keyword evidence="2" id="KW-0217">Developmental protein</keyword>